<dbReference type="AlphaFoldDB" id="A0A2A9E3P0"/>
<comment type="caution">
    <text evidence="2">The sequence shown here is derived from an EMBL/GenBank/DDBJ whole genome shotgun (WGS) entry which is preliminary data.</text>
</comment>
<evidence type="ECO:0000313" key="2">
    <source>
        <dbReference type="EMBL" id="PFG33568.1"/>
    </source>
</evidence>
<reference evidence="2 3" key="1">
    <citation type="submission" date="2017-10" db="EMBL/GenBank/DDBJ databases">
        <title>Sequencing the genomes of 1000 actinobacteria strains.</title>
        <authorList>
            <person name="Klenk H.-P."/>
        </authorList>
    </citation>
    <scope>NUCLEOTIDE SEQUENCE [LARGE SCALE GENOMIC DNA]</scope>
    <source>
        <strain evidence="2 3">DSM 18966</strain>
    </source>
</reference>
<proteinExistence type="predicted"/>
<name>A0A2A9E3P0_9MICO</name>
<sequence>MVQMYVWLVVAVVLAVGVVLLAATTSDEGEPGQEPVSAPRKLAATARQTWFDFLSGAQMLRARLDRLRVASSGSEAASGADGSRALHTGASPRLSVLAGASDRKDNTRPRTTDAWSFETPQDTTIDDFFAATQTSAPAYLDATQMSNALHRRR</sequence>
<evidence type="ECO:0000256" key="1">
    <source>
        <dbReference type="SAM" id="MobiDB-lite"/>
    </source>
</evidence>
<dbReference type="Proteomes" id="UP000225548">
    <property type="component" value="Unassembled WGS sequence"/>
</dbReference>
<accession>A0A2A9E3P0</accession>
<protein>
    <submittedName>
        <fullName evidence="2">Uncharacterized protein</fullName>
    </submittedName>
</protein>
<dbReference type="EMBL" id="PDJG01000001">
    <property type="protein sequence ID" value="PFG33568.1"/>
    <property type="molecule type" value="Genomic_DNA"/>
</dbReference>
<keyword evidence="3" id="KW-1185">Reference proteome</keyword>
<feature type="region of interest" description="Disordered" evidence="1">
    <location>
        <begin position="71"/>
        <end position="116"/>
    </location>
</feature>
<dbReference type="OrthoDB" id="5145136at2"/>
<feature type="compositionally biased region" description="Low complexity" evidence="1">
    <location>
        <begin position="71"/>
        <end position="85"/>
    </location>
</feature>
<feature type="compositionally biased region" description="Basic and acidic residues" evidence="1">
    <location>
        <begin position="101"/>
        <end position="111"/>
    </location>
</feature>
<evidence type="ECO:0000313" key="3">
    <source>
        <dbReference type="Proteomes" id="UP000225548"/>
    </source>
</evidence>
<gene>
    <name evidence="2" type="ORF">ATL42_1445</name>
</gene>
<organism evidence="2 3">
    <name type="scientific">Sanguibacter antarcticus</name>
    <dbReference type="NCBI Taxonomy" id="372484"/>
    <lineage>
        <taxon>Bacteria</taxon>
        <taxon>Bacillati</taxon>
        <taxon>Actinomycetota</taxon>
        <taxon>Actinomycetes</taxon>
        <taxon>Micrococcales</taxon>
        <taxon>Sanguibacteraceae</taxon>
        <taxon>Sanguibacter</taxon>
    </lineage>
</organism>
<dbReference type="RefSeq" id="WP_098454760.1">
    <property type="nucleotide sequence ID" value="NZ_PDJG01000001.1"/>
</dbReference>